<proteinExistence type="predicted"/>
<protein>
    <submittedName>
        <fullName evidence="1">Uncharacterized protein</fullName>
    </submittedName>
</protein>
<sequence>MGDLCDIAVITHAFRLLTCPDAMVRNIAANALHDVTKKQIGRAPSNQDTASFLSGSLDGEFGRDGGDIASLWPHARNATRRLGKRISCLWEWCEERQELGVLRISCRWEWCEERQELGVLVPQIRSDDNTIVTMSARGMLERTLKAAIHSLYMETLKRKPDGFTHFTDWRFIHPAQLNCVPLNGAVRHGNREKRCRKCGYSNETLPHILCSCKPHSRAWQLHHNAIQDRLVKAIAPRLGEVAVNSAIPGTDSPLLITRNFYA</sequence>
<dbReference type="AlphaFoldDB" id="M7BJN4"/>
<dbReference type="Proteomes" id="UP000031443">
    <property type="component" value="Unassembled WGS sequence"/>
</dbReference>
<evidence type="ECO:0000313" key="2">
    <source>
        <dbReference type="Proteomes" id="UP000031443"/>
    </source>
</evidence>
<gene>
    <name evidence="1" type="ORF">UY3_14496</name>
</gene>
<name>M7BJN4_CHEMY</name>
<dbReference type="STRING" id="8469.M7BJN4"/>
<reference evidence="2" key="1">
    <citation type="journal article" date="2013" name="Nat. Genet.">
        <title>The draft genomes of soft-shell turtle and green sea turtle yield insights into the development and evolution of the turtle-specific body plan.</title>
        <authorList>
            <person name="Wang Z."/>
            <person name="Pascual-Anaya J."/>
            <person name="Zadissa A."/>
            <person name="Li W."/>
            <person name="Niimura Y."/>
            <person name="Huang Z."/>
            <person name="Li C."/>
            <person name="White S."/>
            <person name="Xiong Z."/>
            <person name="Fang D."/>
            <person name="Wang B."/>
            <person name="Ming Y."/>
            <person name="Chen Y."/>
            <person name="Zheng Y."/>
            <person name="Kuraku S."/>
            <person name="Pignatelli M."/>
            <person name="Herrero J."/>
            <person name="Beal K."/>
            <person name="Nozawa M."/>
            <person name="Li Q."/>
            <person name="Wang J."/>
            <person name="Zhang H."/>
            <person name="Yu L."/>
            <person name="Shigenobu S."/>
            <person name="Wang J."/>
            <person name="Liu J."/>
            <person name="Flicek P."/>
            <person name="Searle S."/>
            <person name="Wang J."/>
            <person name="Kuratani S."/>
            <person name="Yin Y."/>
            <person name="Aken B."/>
            <person name="Zhang G."/>
            <person name="Irie N."/>
        </authorList>
    </citation>
    <scope>NUCLEOTIDE SEQUENCE [LARGE SCALE GENOMIC DNA]</scope>
</reference>
<organism evidence="1 2">
    <name type="scientific">Chelonia mydas</name>
    <name type="common">Green sea-turtle</name>
    <name type="synonym">Chelonia agassizi</name>
    <dbReference type="NCBI Taxonomy" id="8469"/>
    <lineage>
        <taxon>Eukaryota</taxon>
        <taxon>Metazoa</taxon>
        <taxon>Chordata</taxon>
        <taxon>Craniata</taxon>
        <taxon>Vertebrata</taxon>
        <taxon>Euteleostomi</taxon>
        <taxon>Archelosauria</taxon>
        <taxon>Testudinata</taxon>
        <taxon>Testudines</taxon>
        <taxon>Cryptodira</taxon>
        <taxon>Durocryptodira</taxon>
        <taxon>Americhelydia</taxon>
        <taxon>Chelonioidea</taxon>
        <taxon>Cheloniidae</taxon>
        <taxon>Chelonia</taxon>
    </lineage>
</organism>
<dbReference type="EMBL" id="KB563898">
    <property type="protein sequence ID" value="EMP28407.1"/>
    <property type="molecule type" value="Genomic_DNA"/>
</dbReference>
<evidence type="ECO:0000313" key="1">
    <source>
        <dbReference type="EMBL" id="EMP28407.1"/>
    </source>
</evidence>
<keyword evidence="2" id="KW-1185">Reference proteome</keyword>
<accession>M7BJN4</accession>